<name>A0AAW6DYQ4_9FIRM</name>
<accession>A0AAW6DYQ4</accession>
<reference evidence="1" key="1">
    <citation type="submission" date="2022-06" db="EMBL/GenBank/DDBJ databases">
        <title>Isolation of gut microbiota from human fecal samples.</title>
        <authorList>
            <person name="Pamer E.G."/>
            <person name="Barat B."/>
            <person name="Waligurski E."/>
            <person name="Medina S."/>
            <person name="Paddock L."/>
            <person name="Mostad J."/>
        </authorList>
    </citation>
    <scope>NUCLEOTIDE SEQUENCE</scope>
    <source>
        <strain evidence="1">DFI.5.57</strain>
    </source>
</reference>
<sequence>MLGFIIGLLAGGTAGVITMCLCTAAKQADENMSNSDK</sequence>
<gene>
    <name evidence="1" type="ORF">NE632_05535</name>
    <name evidence="2" type="ORF">PNV70_00745</name>
</gene>
<organism evidence="2 3">
    <name type="scientific">Ruminococcus bicirculans</name>
    <name type="common">ex Wegman et al. 2014</name>
    <dbReference type="NCBI Taxonomy" id="1160721"/>
    <lineage>
        <taxon>Bacteria</taxon>
        <taxon>Bacillati</taxon>
        <taxon>Bacillota</taxon>
        <taxon>Clostridia</taxon>
        <taxon>Eubacteriales</taxon>
        <taxon>Oscillospiraceae</taxon>
        <taxon>Ruminococcus</taxon>
    </lineage>
</organism>
<dbReference type="AlphaFoldDB" id="A0AAW6DYQ4"/>
<evidence type="ECO:0000313" key="1">
    <source>
        <dbReference type="EMBL" id="MCQ5152765.1"/>
    </source>
</evidence>
<evidence type="ECO:0000313" key="3">
    <source>
        <dbReference type="Proteomes" id="UP001211421"/>
    </source>
</evidence>
<dbReference type="EMBL" id="JANGCN010000009">
    <property type="protein sequence ID" value="MCQ5152765.1"/>
    <property type="molecule type" value="Genomic_DNA"/>
</dbReference>
<protein>
    <submittedName>
        <fullName evidence="2">DUF3789 domain-containing protein</fullName>
    </submittedName>
</protein>
<dbReference type="Proteomes" id="UP001211421">
    <property type="component" value="Unassembled WGS sequence"/>
</dbReference>
<dbReference type="EMBL" id="JAQMLS010000001">
    <property type="protein sequence ID" value="MDB8740590.1"/>
    <property type="molecule type" value="Genomic_DNA"/>
</dbReference>
<dbReference type="InterPro" id="IPR024522">
    <property type="entry name" value="DUF3789"/>
</dbReference>
<dbReference type="Proteomes" id="UP001206236">
    <property type="component" value="Unassembled WGS sequence"/>
</dbReference>
<dbReference type="Pfam" id="PF12664">
    <property type="entry name" value="DUF3789"/>
    <property type="match status" value="1"/>
</dbReference>
<reference evidence="2" key="2">
    <citation type="submission" date="2023-01" db="EMBL/GenBank/DDBJ databases">
        <title>Human gut microbiome strain richness.</title>
        <authorList>
            <person name="Chen-Liaw A."/>
        </authorList>
    </citation>
    <scope>NUCLEOTIDE SEQUENCE</scope>
    <source>
        <strain evidence="2">D59st1_B8_D59t2_181005</strain>
    </source>
</reference>
<dbReference type="RefSeq" id="WP_117877047.1">
    <property type="nucleotide sequence ID" value="NZ_DAWALU010000004.1"/>
</dbReference>
<evidence type="ECO:0000313" key="2">
    <source>
        <dbReference type="EMBL" id="MDB8740590.1"/>
    </source>
</evidence>
<proteinExistence type="predicted"/>
<comment type="caution">
    <text evidence="2">The sequence shown here is derived from an EMBL/GenBank/DDBJ whole genome shotgun (WGS) entry which is preliminary data.</text>
</comment>